<sequence length="416" mass="47039">MHIEAQEGVYAKDLFRRPGNIAQIKNILQQFASDQVIDWKDYNIHTVGNVAKRVLFNIPNGLIGIKGEKQLLSTALLTQQQLIDTNQVKTVRQSSTIYNELNDTVNIFIESTQCQHTNIDDHQHTSLISSSHNDNQMNRECNQQVNGLLRRAIVLTNIQSNQSLNIINLLFSYGSIKQIYQLTPIDIERVHVFHNILKDLTTAHRQLTIMIFGILHQLVFNMAYNTACQHHESEKDTDDLPNIPLLKLAEGVVKSVAGSLFHSCTSSIVLINQTTQVLQSLVICFPVIDKEFTQFYWDILNNRYKLKKSKLTSFTGVKINCSKPDGIAHSEPYSFMTYSKSACSNRLMNAAGRLFCFTNTTATNSTRQLHKSKQYLPIHDEASMKSSSYPNTNGTNNPIKPIEIIVSQPVDLSTND</sequence>
<reference evidence="2 3" key="1">
    <citation type="submission" date="2019-03" db="EMBL/GenBank/DDBJ databases">
        <title>An improved genome assembly of the fluke Schistosoma japonicum.</title>
        <authorList>
            <person name="Hu W."/>
            <person name="Luo F."/>
            <person name="Yin M."/>
            <person name="Mo X."/>
            <person name="Sun C."/>
            <person name="Wu Q."/>
            <person name="Zhu B."/>
            <person name="Xiang M."/>
            <person name="Wang J."/>
            <person name="Wang Y."/>
            <person name="Zhang T."/>
            <person name="Xu B."/>
            <person name="Zheng H."/>
            <person name="Feng Z."/>
        </authorList>
    </citation>
    <scope>NUCLEOTIDE SEQUENCE [LARGE SCALE GENOMIC DNA]</scope>
    <source>
        <strain evidence="2">HuSjv2</strain>
        <tissue evidence="2">Worms</tissue>
    </source>
</reference>
<dbReference type="OrthoDB" id="6283036at2759"/>
<gene>
    <name evidence="2" type="ORF">EWB00_006731</name>
</gene>
<proteinExistence type="predicted"/>
<evidence type="ECO:0000259" key="1">
    <source>
        <dbReference type="Pfam" id="PF00620"/>
    </source>
</evidence>
<feature type="domain" description="Rho-GAP" evidence="1">
    <location>
        <begin position="6"/>
        <end position="81"/>
    </location>
</feature>
<dbReference type="EMBL" id="SKCS01000403">
    <property type="protein sequence ID" value="TNN08727.1"/>
    <property type="molecule type" value="Genomic_DNA"/>
</dbReference>
<dbReference type="AlphaFoldDB" id="A0A4Z2CWT9"/>
<dbReference type="Pfam" id="PF00620">
    <property type="entry name" value="RhoGAP"/>
    <property type="match status" value="1"/>
</dbReference>
<dbReference type="Gene3D" id="1.10.555.10">
    <property type="entry name" value="Rho GTPase activation protein"/>
    <property type="match status" value="1"/>
</dbReference>
<dbReference type="STRING" id="6182.A0A4Z2CWT9"/>
<evidence type="ECO:0000313" key="2">
    <source>
        <dbReference type="EMBL" id="TNN08727.1"/>
    </source>
</evidence>
<dbReference type="Proteomes" id="UP000311919">
    <property type="component" value="Unassembled WGS sequence"/>
</dbReference>
<dbReference type="SUPFAM" id="SSF48350">
    <property type="entry name" value="GTPase activation domain, GAP"/>
    <property type="match status" value="1"/>
</dbReference>
<protein>
    <submittedName>
        <fullName evidence="2">Unconventional myosin-IXa-like protein</fullName>
    </submittedName>
</protein>
<evidence type="ECO:0000313" key="3">
    <source>
        <dbReference type="Proteomes" id="UP000311919"/>
    </source>
</evidence>
<comment type="caution">
    <text evidence="2">The sequence shown here is derived from an EMBL/GenBank/DDBJ whole genome shotgun (WGS) entry which is preliminary data.</text>
</comment>
<dbReference type="InterPro" id="IPR000198">
    <property type="entry name" value="RhoGAP_dom"/>
</dbReference>
<dbReference type="InterPro" id="IPR008936">
    <property type="entry name" value="Rho_GTPase_activation_prot"/>
</dbReference>
<keyword evidence="3" id="KW-1185">Reference proteome</keyword>
<accession>A0A4Z2CWT9</accession>
<dbReference type="GO" id="GO:0007165">
    <property type="term" value="P:signal transduction"/>
    <property type="evidence" value="ECO:0007669"/>
    <property type="project" value="InterPro"/>
</dbReference>
<feature type="non-terminal residue" evidence="2">
    <location>
        <position position="416"/>
    </location>
</feature>
<organism evidence="2 3">
    <name type="scientific">Schistosoma japonicum</name>
    <name type="common">Blood fluke</name>
    <dbReference type="NCBI Taxonomy" id="6182"/>
    <lineage>
        <taxon>Eukaryota</taxon>
        <taxon>Metazoa</taxon>
        <taxon>Spiralia</taxon>
        <taxon>Lophotrochozoa</taxon>
        <taxon>Platyhelminthes</taxon>
        <taxon>Trematoda</taxon>
        <taxon>Digenea</taxon>
        <taxon>Strigeidida</taxon>
        <taxon>Schistosomatoidea</taxon>
        <taxon>Schistosomatidae</taxon>
        <taxon>Schistosoma</taxon>
    </lineage>
</organism>
<name>A0A4Z2CWT9_SCHJA</name>